<dbReference type="Gene3D" id="2.160.20.120">
    <property type="match status" value="1"/>
</dbReference>
<accession>A0A4Q9FIW2</accession>
<evidence type="ECO:0000259" key="1">
    <source>
        <dbReference type="Pfam" id="PF10988"/>
    </source>
</evidence>
<comment type="caution">
    <text evidence="2">The sequence shown here is derived from an EMBL/GenBank/DDBJ whole genome shotgun (WGS) entry which is preliminary data.</text>
</comment>
<dbReference type="Pfam" id="PF10988">
    <property type="entry name" value="DUF2807"/>
    <property type="match status" value="1"/>
</dbReference>
<organism evidence="2 3">
    <name type="scientific">Hyunsoonleella flava</name>
    <dbReference type="NCBI Taxonomy" id="2527939"/>
    <lineage>
        <taxon>Bacteria</taxon>
        <taxon>Pseudomonadati</taxon>
        <taxon>Bacteroidota</taxon>
        <taxon>Flavobacteriia</taxon>
        <taxon>Flavobacteriales</taxon>
        <taxon>Flavobacteriaceae</taxon>
    </lineage>
</organism>
<dbReference type="InterPro" id="IPR021255">
    <property type="entry name" value="DUF2807"/>
</dbReference>
<dbReference type="AlphaFoldDB" id="A0A4Q9FIW2"/>
<evidence type="ECO:0000313" key="2">
    <source>
        <dbReference type="EMBL" id="TBN02985.1"/>
    </source>
</evidence>
<feature type="domain" description="Putative auto-transporter adhesin head GIN" evidence="1">
    <location>
        <begin position="41"/>
        <end position="260"/>
    </location>
</feature>
<name>A0A4Q9FIW2_9FLAO</name>
<dbReference type="EMBL" id="SIRT01000008">
    <property type="protein sequence ID" value="TBN02985.1"/>
    <property type="molecule type" value="Genomic_DNA"/>
</dbReference>
<dbReference type="OrthoDB" id="1419485at2"/>
<keyword evidence="3" id="KW-1185">Reference proteome</keyword>
<dbReference type="Proteomes" id="UP000291142">
    <property type="component" value="Unassembled WGS sequence"/>
</dbReference>
<gene>
    <name evidence="2" type="ORF">EYD45_10545</name>
</gene>
<evidence type="ECO:0000313" key="3">
    <source>
        <dbReference type="Proteomes" id="UP000291142"/>
    </source>
</evidence>
<sequence length="278" mass="31029">MIRYFLALVLVLVTFTETYSQNPDKIKGNRLVSIVITEINAFHTIALDEDFEIDLIYNKIPSVEIETDENLHEVIDFMVKDSVLYFNKLKRITSKKRLNIKVSYDDFLQHIEVTDDAEVNGLTPLDLFYGSLKTSGSAKVALTIKTNNFNFESADKAKTKLNITADTCAVNMRGNGKLEALVNAPSVNANIYERANAVIEGNCDTASLELDNNAQLNGKNFTINTCNVVCNISSDAYLEVIKDITIDATGTSSIYLYQNPKITINSMTDTTKLQKKVK</sequence>
<reference evidence="2 3" key="1">
    <citation type="submission" date="2019-02" db="EMBL/GenBank/DDBJ databases">
        <title>Hyunsoonleella sp., isolated from marine sediment.</title>
        <authorList>
            <person name="Liu B.-T."/>
        </authorList>
    </citation>
    <scope>NUCLEOTIDE SEQUENCE [LARGE SCALE GENOMIC DNA]</scope>
    <source>
        <strain evidence="2 3">T58</strain>
    </source>
</reference>
<protein>
    <submittedName>
        <fullName evidence="2">DUF2807 domain-containing protein</fullName>
    </submittedName>
</protein>
<proteinExistence type="predicted"/>
<dbReference type="RefSeq" id="WP_130964516.1">
    <property type="nucleotide sequence ID" value="NZ_SIRT01000008.1"/>
</dbReference>